<accession>A0ABY2QC53</accession>
<evidence type="ECO:0000313" key="8">
    <source>
        <dbReference type="EMBL" id="THF59663.1"/>
    </source>
</evidence>
<evidence type="ECO:0000256" key="6">
    <source>
        <dbReference type="ARBA" id="ARBA00025321"/>
    </source>
</evidence>
<organism evidence="8 9">
    <name type="scientific">Ollibium composti</name>
    <dbReference type="NCBI Taxonomy" id="2675109"/>
    <lineage>
        <taxon>Bacteria</taxon>
        <taxon>Pseudomonadati</taxon>
        <taxon>Pseudomonadota</taxon>
        <taxon>Alphaproteobacteria</taxon>
        <taxon>Hyphomicrobiales</taxon>
        <taxon>Phyllobacteriaceae</taxon>
        <taxon>Ollibium</taxon>
    </lineage>
</organism>
<evidence type="ECO:0000256" key="4">
    <source>
        <dbReference type="ARBA" id="ARBA00022475"/>
    </source>
</evidence>
<protein>
    <recommendedName>
        <fullName evidence="3">Lectin-like protein BA14k</fullName>
    </recommendedName>
</protein>
<dbReference type="Pfam" id="PF07886">
    <property type="entry name" value="BA14K"/>
    <property type="match status" value="1"/>
</dbReference>
<feature type="chain" id="PRO_5045070470" description="Lectin-like protein BA14k" evidence="7">
    <location>
        <begin position="29"/>
        <end position="178"/>
    </location>
</feature>
<proteinExistence type="inferred from homology"/>
<feature type="signal peptide" evidence="7">
    <location>
        <begin position="1"/>
        <end position="28"/>
    </location>
</feature>
<comment type="subcellular location">
    <subcellularLocation>
        <location evidence="1">Membrane</location>
        <topology evidence="1">Single-pass membrane protein</topology>
    </subcellularLocation>
</comment>
<keyword evidence="4" id="KW-0472">Membrane</keyword>
<keyword evidence="4" id="KW-1003">Cell membrane</keyword>
<evidence type="ECO:0000256" key="1">
    <source>
        <dbReference type="ARBA" id="ARBA00004167"/>
    </source>
</evidence>
<gene>
    <name evidence="8" type="ORF">E6C48_00945</name>
</gene>
<evidence type="ECO:0000256" key="7">
    <source>
        <dbReference type="SAM" id="SignalP"/>
    </source>
</evidence>
<keyword evidence="7" id="KW-0732">Signal</keyword>
<evidence type="ECO:0000256" key="2">
    <source>
        <dbReference type="ARBA" id="ARBA00010270"/>
    </source>
</evidence>
<comment type="function">
    <text evidence="6">Has immunoglobulin-binding and hemagglutination properties, and can bind to mannose. Essential for virulence. May be involved in LPS biosynthesis or polysaccharide transport.</text>
</comment>
<sequence>MKTLFSRSLAYGLVAFGLIAGAATPLQAGPLPSPQLQAPATANTITQINDSSYGGGTSGDMRWRWRNNRHWRGDDGWHQNRHWRGDWQRPRWRNDDWRWRRHHRREYYGLGGFGLGLGLGLAAPRYYDNYYVAPRRVYRGLSPAHVRWCSARYRTYRAWDNTYVPRVGYRAVCRSPFG</sequence>
<comment type="caution">
    <text evidence="8">The sequence shown here is derived from an EMBL/GenBank/DDBJ whole genome shotgun (WGS) entry which is preliminary data.</text>
</comment>
<evidence type="ECO:0000313" key="9">
    <source>
        <dbReference type="Proteomes" id="UP000306441"/>
    </source>
</evidence>
<keyword evidence="9" id="KW-1185">Reference proteome</keyword>
<dbReference type="EMBL" id="SSNY01000001">
    <property type="protein sequence ID" value="THF59663.1"/>
    <property type="molecule type" value="Genomic_DNA"/>
</dbReference>
<dbReference type="Proteomes" id="UP000306441">
    <property type="component" value="Unassembled WGS sequence"/>
</dbReference>
<evidence type="ECO:0000256" key="5">
    <source>
        <dbReference type="ARBA" id="ARBA00022734"/>
    </source>
</evidence>
<dbReference type="RefSeq" id="WP_136353060.1">
    <property type="nucleotide sequence ID" value="NZ_SSNY01000001.1"/>
</dbReference>
<comment type="similarity">
    <text evidence="2">Belongs to the BA14k family.</text>
</comment>
<evidence type="ECO:0000256" key="3">
    <source>
        <dbReference type="ARBA" id="ARBA00020552"/>
    </source>
</evidence>
<reference evidence="8 9" key="1">
    <citation type="submission" date="2019-04" db="EMBL/GenBank/DDBJ databases">
        <title>Mesorhizobium composti sp. nov., isolated from compost.</title>
        <authorList>
            <person name="Lin S.-Y."/>
            <person name="Hameed A."/>
            <person name="Hsieh Y.-T."/>
            <person name="Young C.-C."/>
        </authorList>
    </citation>
    <scope>NUCLEOTIDE SEQUENCE [LARGE SCALE GENOMIC DNA]</scope>
    <source>
        <strain evidence="8 9">CC-YTH430</strain>
    </source>
</reference>
<dbReference type="InterPro" id="IPR012413">
    <property type="entry name" value="BA14K"/>
</dbReference>
<keyword evidence="5" id="KW-0430">Lectin</keyword>
<name>A0ABY2QC53_9HYPH</name>